<dbReference type="InterPro" id="IPR007700">
    <property type="entry name" value="DUF668"/>
</dbReference>
<evidence type="ECO:0008006" key="7">
    <source>
        <dbReference type="Google" id="ProtNLM"/>
    </source>
</evidence>
<protein>
    <recommendedName>
        <fullName evidence="7">DUF3475 domain-containing protein</fullName>
    </recommendedName>
</protein>
<gene>
    <name evidence="5" type="ORF">CASFOL_031912</name>
    <name evidence="4" type="ORF">CASFOL_033461</name>
</gene>
<reference evidence="5 6" key="1">
    <citation type="journal article" date="2024" name="IScience">
        <title>Strigolactones Initiate the Formation of Haustorium-like Structures in Castilleja.</title>
        <authorList>
            <person name="Buerger M."/>
            <person name="Peterson D."/>
            <person name="Chory J."/>
        </authorList>
    </citation>
    <scope>NUCLEOTIDE SEQUENCE [LARGE SCALE GENOMIC DNA]</scope>
    <source>
        <strain evidence="5">Tecolote</strain>
        <tissue evidence="5">Flower</tissue>
    </source>
</reference>
<feature type="domain" description="DUF668" evidence="2">
    <location>
        <begin position="291"/>
        <end position="378"/>
    </location>
</feature>
<evidence type="ECO:0000313" key="6">
    <source>
        <dbReference type="Proteomes" id="UP001632038"/>
    </source>
</evidence>
<accession>A0ABD3BZC0</accession>
<dbReference type="Pfam" id="PF05003">
    <property type="entry name" value="DUF668"/>
    <property type="match status" value="1"/>
</dbReference>
<keyword evidence="1" id="KW-0175">Coiled coil</keyword>
<keyword evidence="6" id="KW-1185">Reference proteome</keyword>
<dbReference type="Proteomes" id="UP001632038">
    <property type="component" value="Unassembled WGS sequence"/>
</dbReference>
<dbReference type="PANTHER" id="PTHR31371">
    <property type="entry name" value="BNAC09G50660D PROTEIN"/>
    <property type="match status" value="1"/>
</dbReference>
<sequence length="438" mass="49819">MVGFKNLAWLPEKPNHRRISESSNLGILAFETAKIMSRLISLYKSLSDEGISRLRDDVIRSKGVQFLNSMDEEYLLSLACGEKLEDLDRVASAVSCLGKKCNDFGLNRFDIVYTDLKLGLVDFGKLQSHGSDKKIRKMEKLVSTTSCLQAALEALTEMEVTERRLKLLTNRQIEMMKINLDDFNDKLEEQRKEVRFFRENSLWTETFDKSVDLMARIVCVVYLKICSVFGPQPQRMFQHDKAVSHSGPLLTKSKPIIVRFYSQRSIHFPDEDKTAKCSSSNAVFHSAGPETVGGSGLTMRYANLIILAEKYLDSKVSISANEREMFYQMVPENVQSVLRTKLGRKMRCAESDASLAEGWRDAMAEMMGWLAPMAHDSVEWQMERKLERTKVDESNKGSSVLLVQTLHFSDKEKTEAAIAEVLVGLSCIFRFENRQICV</sequence>
<reference evidence="4" key="2">
    <citation type="submission" date="2024-11" db="EMBL/GenBank/DDBJ databases">
        <authorList>
            <person name="Burger M."/>
            <person name="Chory J."/>
        </authorList>
    </citation>
    <scope>NUCLEOTIDE SEQUENCE</scope>
    <source>
        <strain evidence="4">Tecolote</strain>
        <tissue evidence="4">Flower</tissue>
    </source>
</reference>
<evidence type="ECO:0000256" key="1">
    <source>
        <dbReference type="SAM" id="Coils"/>
    </source>
</evidence>
<dbReference type="Pfam" id="PF11961">
    <property type="entry name" value="DUF3475"/>
    <property type="match status" value="1"/>
</dbReference>
<proteinExistence type="predicted"/>
<evidence type="ECO:0000313" key="4">
    <source>
        <dbReference type="EMBL" id="KAL3622853.1"/>
    </source>
</evidence>
<dbReference type="EMBL" id="JAVIJP010000054">
    <property type="protein sequence ID" value="KAL3623096.1"/>
    <property type="molecule type" value="Genomic_DNA"/>
</dbReference>
<dbReference type="PANTHER" id="PTHR31371:SF13">
    <property type="entry name" value="OS05G0457600 PROTEIN"/>
    <property type="match status" value="1"/>
</dbReference>
<dbReference type="EMBL" id="JAVIJP010000058">
    <property type="protein sequence ID" value="KAL3622853.1"/>
    <property type="molecule type" value="Genomic_DNA"/>
</dbReference>
<dbReference type="AlphaFoldDB" id="A0ABD3BZC0"/>
<comment type="caution">
    <text evidence="4">The sequence shown here is derived from an EMBL/GenBank/DDBJ whole genome shotgun (WGS) entry which is preliminary data.</text>
</comment>
<evidence type="ECO:0000259" key="2">
    <source>
        <dbReference type="Pfam" id="PF05003"/>
    </source>
</evidence>
<name>A0ABD3BZC0_9LAMI</name>
<feature type="coiled-coil region" evidence="1">
    <location>
        <begin position="151"/>
        <end position="200"/>
    </location>
</feature>
<organism evidence="4 6">
    <name type="scientific">Castilleja foliolosa</name>
    <dbReference type="NCBI Taxonomy" id="1961234"/>
    <lineage>
        <taxon>Eukaryota</taxon>
        <taxon>Viridiplantae</taxon>
        <taxon>Streptophyta</taxon>
        <taxon>Embryophyta</taxon>
        <taxon>Tracheophyta</taxon>
        <taxon>Spermatophyta</taxon>
        <taxon>Magnoliopsida</taxon>
        <taxon>eudicotyledons</taxon>
        <taxon>Gunneridae</taxon>
        <taxon>Pentapetalae</taxon>
        <taxon>asterids</taxon>
        <taxon>lamiids</taxon>
        <taxon>Lamiales</taxon>
        <taxon>Orobanchaceae</taxon>
        <taxon>Pedicularideae</taxon>
        <taxon>Castillejinae</taxon>
        <taxon>Castilleja</taxon>
    </lineage>
</organism>
<evidence type="ECO:0000313" key="5">
    <source>
        <dbReference type="EMBL" id="KAL3623096.1"/>
    </source>
</evidence>
<dbReference type="InterPro" id="IPR021864">
    <property type="entry name" value="DUF3475"/>
</dbReference>
<evidence type="ECO:0000259" key="3">
    <source>
        <dbReference type="Pfam" id="PF11961"/>
    </source>
</evidence>
<feature type="domain" description="DUF3475" evidence="3">
    <location>
        <begin position="27"/>
        <end position="83"/>
    </location>
</feature>